<dbReference type="EMBL" id="APJX01000001">
    <property type="protein sequence ID" value="EMS80940.1"/>
    <property type="molecule type" value="Genomic_DNA"/>
</dbReference>
<evidence type="ECO:0000256" key="2">
    <source>
        <dbReference type="ARBA" id="ARBA00022598"/>
    </source>
</evidence>
<protein>
    <submittedName>
        <fullName evidence="5">Long-chain-fatty-acid--CoA ligase LcfA</fullName>
        <ecNumber evidence="5">6.2.1.3</ecNumber>
    </submittedName>
</protein>
<keyword evidence="2 5" id="KW-0436">Ligase</keyword>
<dbReference type="FunFam" id="3.30.300.30:FF:000008">
    <property type="entry name" value="2,3-dihydroxybenzoate-AMP ligase"/>
    <property type="match status" value="1"/>
</dbReference>
<proteinExistence type="inferred from homology"/>
<dbReference type="EC" id="6.2.1.3" evidence="5"/>
<evidence type="ECO:0000313" key="6">
    <source>
        <dbReference type="Proteomes" id="UP000014216"/>
    </source>
</evidence>
<dbReference type="Pfam" id="PF13193">
    <property type="entry name" value="AMP-binding_C"/>
    <property type="match status" value="1"/>
</dbReference>
<dbReference type="PROSITE" id="PS00455">
    <property type="entry name" value="AMP_BINDING"/>
    <property type="match status" value="1"/>
</dbReference>
<dbReference type="AlphaFoldDB" id="S0G1Y4"/>
<dbReference type="Gene3D" id="3.30.300.30">
    <property type="match status" value="1"/>
</dbReference>
<comment type="caution">
    <text evidence="5">The sequence shown here is derived from an EMBL/GenBank/DDBJ whole genome shotgun (WGS) entry which is preliminary data.</text>
</comment>
<dbReference type="InterPro" id="IPR000873">
    <property type="entry name" value="AMP-dep_synth/lig_dom"/>
</dbReference>
<dbReference type="Gene3D" id="3.40.50.12780">
    <property type="entry name" value="N-terminal domain of ligase-like"/>
    <property type="match status" value="1"/>
</dbReference>
<dbReference type="InterPro" id="IPR050237">
    <property type="entry name" value="ATP-dep_AMP-bd_enzyme"/>
</dbReference>
<sequence length="553" mass="60844">MTVHYDNKPWEKTYPDWFAPIFPEKAETVLAKFQRSAASAPKNVCIQYFNSAYSYAEVESMSLALAAALADKGIGAGDRVMFVLQNIPQSVIASLAVWLRGGIVLPVNPMYTTKDLIHLLEDSGAKLVICEEALFEKTVKEAAGERPVITTSPLDLLRAETEIPGQLKNCRKTSQSETQDFMTLIDKNTGRSLEAVQIGPANLAYLVYTSGTTGPPKGAMISHANIDHNCYVYTSAARLDASDAILAVAPLFHVTGIVAHQAIAFHLGIPMVLFNRFDANDALRLIERYRVTFTVASITVYIALLEHPELESFDISHFVKAYSGGAPVSPGTVKKFQDAMGLTIYNVYGLTESTSPATITPLGMDGPVDEDSGALSVGLIIPGVEAWVADVDQPETFVAPGEEGELVLRGPNMVKGYWKKPEESEKAIQDGRFYTGDVAKIDEKGWCYIVDRKKDLINVSGFKVWPRDVEDALYQHPGVKEAAVVGIPDSYRGETVKAFVSLTEDYAQITPDELITFCKERLAAYKYPREVEIMDVIPKTMTGKILRRELRNL</sequence>
<dbReference type="InterPro" id="IPR042099">
    <property type="entry name" value="ANL_N_sf"/>
</dbReference>
<dbReference type="InterPro" id="IPR025110">
    <property type="entry name" value="AMP-bd_C"/>
</dbReference>
<evidence type="ECO:0000256" key="1">
    <source>
        <dbReference type="ARBA" id="ARBA00006432"/>
    </source>
</evidence>
<dbReference type="RefSeq" id="WP_006963520.1">
    <property type="nucleotide sequence ID" value="NZ_APJX01000001.1"/>
</dbReference>
<feature type="domain" description="AMP-binding enzyme C-terminal" evidence="4">
    <location>
        <begin position="469"/>
        <end position="544"/>
    </location>
</feature>
<dbReference type="OrthoDB" id="9765680at2"/>
<dbReference type="PANTHER" id="PTHR43767:SF1">
    <property type="entry name" value="NONRIBOSOMAL PEPTIDE SYNTHASE PES1 (EUROFUNG)-RELATED"/>
    <property type="match status" value="1"/>
</dbReference>
<name>S0G1Y4_9BACT</name>
<reference evidence="5 6" key="1">
    <citation type="journal article" date="2013" name="Genome Announc.">
        <title>Draft Genome Sequence of Desulfotignum phosphitoxidans DSM 13687 Strain FiPS-3.</title>
        <authorList>
            <person name="Poehlein A."/>
            <person name="Daniel R."/>
            <person name="Simeonova D.D."/>
        </authorList>
    </citation>
    <scope>NUCLEOTIDE SEQUENCE [LARGE SCALE GENOMIC DNA]</scope>
    <source>
        <strain evidence="5 6">DSM 13687</strain>
    </source>
</reference>
<dbReference type="SUPFAM" id="SSF56801">
    <property type="entry name" value="Acetyl-CoA synthetase-like"/>
    <property type="match status" value="1"/>
</dbReference>
<dbReference type="InterPro" id="IPR045851">
    <property type="entry name" value="AMP-bd_C_sf"/>
</dbReference>
<feature type="domain" description="AMP-dependent synthetase/ligase" evidence="3">
    <location>
        <begin position="33"/>
        <end position="418"/>
    </location>
</feature>
<dbReference type="InterPro" id="IPR020845">
    <property type="entry name" value="AMP-binding_CS"/>
</dbReference>
<evidence type="ECO:0000259" key="4">
    <source>
        <dbReference type="Pfam" id="PF13193"/>
    </source>
</evidence>
<gene>
    <name evidence="5" type="primary">lcfA</name>
    <name evidence="5" type="ORF">Dpo_1c00700</name>
</gene>
<organism evidence="5 6">
    <name type="scientific">Desulfotignum phosphitoxidans DSM 13687</name>
    <dbReference type="NCBI Taxonomy" id="1286635"/>
    <lineage>
        <taxon>Bacteria</taxon>
        <taxon>Pseudomonadati</taxon>
        <taxon>Thermodesulfobacteriota</taxon>
        <taxon>Desulfobacteria</taxon>
        <taxon>Desulfobacterales</taxon>
        <taxon>Desulfobacteraceae</taxon>
        <taxon>Desulfotignum</taxon>
    </lineage>
</organism>
<evidence type="ECO:0000313" key="5">
    <source>
        <dbReference type="EMBL" id="EMS80940.1"/>
    </source>
</evidence>
<dbReference type="Pfam" id="PF00501">
    <property type="entry name" value="AMP-binding"/>
    <property type="match status" value="1"/>
</dbReference>
<evidence type="ECO:0000259" key="3">
    <source>
        <dbReference type="Pfam" id="PF00501"/>
    </source>
</evidence>
<dbReference type="Proteomes" id="UP000014216">
    <property type="component" value="Unassembled WGS sequence"/>
</dbReference>
<dbReference type="PATRIC" id="fig|1286635.3.peg.80"/>
<comment type="similarity">
    <text evidence="1">Belongs to the ATP-dependent AMP-binding enzyme family.</text>
</comment>
<keyword evidence="6" id="KW-1185">Reference proteome</keyword>
<accession>S0G1Y4</accession>
<dbReference type="GO" id="GO:0004467">
    <property type="term" value="F:long-chain fatty acid-CoA ligase activity"/>
    <property type="evidence" value="ECO:0007669"/>
    <property type="project" value="UniProtKB-EC"/>
</dbReference>
<dbReference type="PANTHER" id="PTHR43767">
    <property type="entry name" value="LONG-CHAIN-FATTY-ACID--COA LIGASE"/>
    <property type="match status" value="1"/>
</dbReference>